<gene>
    <name evidence="1" type="ORF">GN958_ATG01609</name>
</gene>
<protein>
    <submittedName>
        <fullName evidence="1">Uncharacterized protein</fullName>
    </submittedName>
</protein>
<organism evidence="1 2">
    <name type="scientific">Phytophthora infestans</name>
    <name type="common">Potato late blight agent</name>
    <name type="synonym">Botrytis infestans</name>
    <dbReference type="NCBI Taxonomy" id="4787"/>
    <lineage>
        <taxon>Eukaryota</taxon>
        <taxon>Sar</taxon>
        <taxon>Stramenopiles</taxon>
        <taxon>Oomycota</taxon>
        <taxon>Peronosporomycetes</taxon>
        <taxon>Peronosporales</taxon>
        <taxon>Peronosporaceae</taxon>
        <taxon>Phytophthora</taxon>
    </lineage>
</organism>
<reference evidence="1" key="1">
    <citation type="submission" date="2020-03" db="EMBL/GenBank/DDBJ databases">
        <title>Hybrid Assembly of Korean Phytophthora infestans isolates.</title>
        <authorList>
            <person name="Prokchorchik M."/>
            <person name="Lee Y."/>
            <person name="Seo J."/>
            <person name="Cho J.-H."/>
            <person name="Park Y.-E."/>
            <person name="Jang D.-C."/>
            <person name="Im J.-S."/>
            <person name="Choi J.-G."/>
            <person name="Park H.-J."/>
            <person name="Lee G.-B."/>
            <person name="Lee Y.-G."/>
            <person name="Hong S.-Y."/>
            <person name="Cho K."/>
            <person name="Sohn K.H."/>
        </authorList>
    </citation>
    <scope>NUCLEOTIDE SEQUENCE</scope>
    <source>
        <strain evidence="1">KR_2_A2</strain>
    </source>
</reference>
<evidence type="ECO:0000313" key="2">
    <source>
        <dbReference type="Proteomes" id="UP000704712"/>
    </source>
</evidence>
<dbReference type="AlphaFoldDB" id="A0A8S9VF95"/>
<evidence type="ECO:0000313" key="1">
    <source>
        <dbReference type="EMBL" id="KAF4149298.1"/>
    </source>
</evidence>
<dbReference type="EMBL" id="JAACNO010000183">
    <property type="protein sequence ID" value="KAF4149298.1"/>
    <property type="molecule type" value="Genomic_DNA"/>
</dbReference>
<comment type="caution">
    <text evidence="1">The sequence shown here is derived from an EMBL/GenBank/DDBJ whole genome shotgun (WGS) entry which is preliminary data.</text>
</comment>
<name>A0A8S9VF95_PHYIN</name>
<proteinExistence type="predicted"/>
<accession>A0A8S9VF95</accession>
<sequence length="261" mass="28398">MRFQVDGTATLSFPTGPRDLDNGQSIEVCPATIGPCANAAFANLNWTRDACNNVATFTEAFPSTGFASLRQFVENTYPLRETLPAGCSSEQGASEVILVGTKVQEIYWNDDTAPEGGFQHGPCELWIDEAVVFQANNCAVAFPTSPATCPVDYLSCYDKCVLRFYAMALTGVYWQAFRQVVKIQRFHSASDRSHSSEMASAESLYSRLIWSWTIAHSNELAASVSIQLRGSAQLSGTIELSVDTSARNTAVTPAPTNLRIV</sequence>
<dbReference type="Proteomes" id="UP000704712">
    <property type="component" value="Unassembled WGS sequence"/>
</dbReference>